<feature type="region of interest" description="Disordered" evidence="1">
    <location>
        <begin position="187"/>
        <end position="225"/>
    </location>
</feature>
<feature type="compositionally biased region" description="Polar residues" evidence="1">
    <location>
        <begin position="211"/>
        <end position="225"/>
    </location>
</feature>
<protein>
    <submittedName>
        <fullName evidence="2">Uncharacterized protein</fullName>
    </submittedName>
</protein>
<evidence type="ECO:0000313" key="2">
    <source>
        <dbReference type="EMBL" id="MFD1712332.1"/>
    </source>
</evidence>
<reference evidence="3" key="1">
    <citation type="journal article" date="2019" name="Int. J. Syst. Evol. Microbiol.">
        <title>The Global Catalogue of Microorganisms (GCM) 10K type strain sequencing project: providing services to taxonomists for standard genome sequencing and annotation.</title>
        <authorList>
            <consortium name="The Broad Institute Genomics Platform"/>
            <consortium name="The Broad Institute Genome Sequencing Center for Infectious Disease"/>
            <person name="Wu L."/>
            <person name="Ma J."/>
        </authorList>
    </citation>
    <scope>NUCLEOTIDE SEQUENCE [LARGE SCALE GENOMIC DNA]</scope>
    <source>
        <strain evidence="3">LMG 29247</strain>
    </source>
</reference>
<gene>
    <name evidence="2" type="ORF">ACFSF0_17165</name>
</gene>
<dbReference type="EMBL" id="JBHUEJ010000037">
    <property type="protein sequence ID" value="MFD1712332.1"/>
    <property type="molecule type" value="Genomic_DNA"/>
</dbReference>
<feature type="region of interest" description="Disordered" evidence="1">
    <location>
        <begin position="131"/>
        <end position="172"/>
    </location>
</feature>
<feature type="region of interest" description="Disordered" evidence="1">
    <location>
        <begin position="1"/>
        <end position="56"/>
    </location>
</feature>
<feature type="compositionally biased region" description="Low complexity" evidence="1">
    <location>
        <begin position="1"/>
        <end position="18"/>
    </location>
</feature>
<sequence>MQIASNPGAGAALANPAPVSSPPPAAPSDPQAAAGPGPNGAPSAPDPAATAPEAQPESYFAGYVKPLIQRPGGRTFAPGPGAPLPDVAAQAATALGAQPEPFNAVTKPLYLGRASSGLLADLMSGGQPLPVGGDAPWGRPEFIPRPRPGLADMGMLSRPGVATNNKGPLRVDNPEAYFASMAGRLQRVPDLVQPQPDVRGSQREQDAFSGQPGNQDGQHPLFQQA</sequence>
<evidence type="ECO:0000256" key="1">
    <source>
        <dbReference type="SAM" id="MobiDB-lite"/>
    </source>
</evidence>
<comment type="caution">
    <text evidence="2">The sequence shown here is derived from an EMBL/GenBank/DDBJ whole genome shotgun (WGS) entry which is preliminary data.</text>
</comment>
<proteinExistence type="predicted"/>
<dbReference type="Proteomes" id="UP001597304">
    <property type="component" value="Unassembled WGS sequence"/>
</dbReference>
<accession>A0ABW4KYV0</accession>
<feature type="non-terminal residue" evidence="2">
    <location>
        <position position="225"/>
    </location>
</feature>
<name>A0ABW4KYV0_9BURK</name>
<evidence type="ECO:0000313" key="3">
    <source>
        <dbReference type="Proteomes" id="UP001597304"/>
    </source>
</evidence>
<feature type="compositionally biased region" description="Low complexity" evidence="1">
    <location>
        <begin position="28"/>
        <end position="56"/>
    </location>
</feature>
<organism evidence="2 3">
    <name type="scientific">Ottowia flava</name>
    <dbReference type="NCBI Taxonomy" id="2675430"/>
    <lineage>
        <taxon>Bacteria</taxon>
        <taxon>Pseudomonadati</taxon>
        <taxon>Pseudomonadota</taxon>
        <taxon>Betaproteobacteria</taxon>
        <taxon>Burkholderiales</taxon>
        <taxon>Comamonadaceae</taxon>
        <taxon>Ottowia</taxon>
    </lineage>
</organism>
<keyword evidence="3" id="KW-1185">Reference proteome</keyword>